<organism evidence="1 2">
    <name type="scientific">Saguinus oedipus</name>
    <name type="common">Cotton-top tamarin</name>
    <name type="synonym">Oedipomidas oedipus</name>
    <dbReference type="NCBI Taxonomy" id="9490"/>
    <lineage>
        <taxon>Eukaryota</taxon>
        <taxon>Metazoa</taxon>
        <taxon>Chordata</taxon>
        <taxon>Craniata</taxon>
        <taxon>Vertebrata</taxon>
        <taxon>Euteleostomi</taxon>
        <taxon>Mammalia</taxon>
        <taxon>Eutheria</taxon>
        <taxon>Euarchontoglires</taxon>
        <taxon>Primates</taxon>
        <taxon>Haplorrhini</taxon>
        <taxon>Platyrrhini</taxon>
        <taxon>Cebidae</taxon>
        <taxon>Callitrichinae</taxon>
        <taxon>Saguinus</taxon>
    </lineage>
</organism>
<keyword evidence="2" id="KW-1185">Reference proteome</keyword>
<sequence length="80" mass="9065">MERLQYYTQELGVRERSGHRGHPKVYVWVTGVMMAGLMENPDKLSDQQEAVHQGQNPYPIYAGVNVRTNISGEDFAGAWV</sequence>
<gene>
    <name evidence="1" type="primary">PLA2G4F_2</name>
    <name evidence="1" type="ORF">P7K49_017444</name>
</gene>
<dbReference type="Proteomes" id="UP001266305">
    <property type="component" value="Unassembled WGS sequence"/>
</dbReference>
<dbReference type="EMBL" id="JASSZA010000008">
    <property type="protein sequence ID" value="KAK2103588.1"/>
    <property type="molecule type" value="Genomic_DNA"/>
</dbReference>
<reference evidence="1 2" key="1">
    <citation type="submission" date="2023-05" db="EMBL/GenBank/DDBJ databases">
        <title>B98-5 Cell Line De Novo Hybrid Assembly: An Optical Mapping Approach.</title>
        <authorList>
            <person name="Kananen K."/>
            <person name="Auerbach J.A."/>
            <person name="Kautto E."/>
            <person name="Blachly J.S."/>
        </authorList>
    </citation>
    <scope>NUCLEOTIDE SEQUENCE [LARGE SCALE GENOMIC DNA]</scope>
    <source>
        <strain evidence="1">B95-8</strain>
        <tissue evidence="1">Cell line</tissue>
    </source>
</reference>
<protein>
    <submittedName>
        <fullName evidence="1">Cytosolic phospholipase A2 zeta</fullName>
    </submittedName>
</protein>
<evidence type="ECO:0000313" key="1">
    <source>
        <dbReference type="EMBL" id="KAK2103588.1"/>
    </source>
</evidence>
<dbReference type="SUPFAM" id="SSF52151">
    <property type="entry name" value="FabD/lysophospholipase-like"/>
    <property type="match status" value="1"/>
</dbReference>
<evidence type="ECO:0000313" key="2">
    <source>
        <dbReference type="Proteomes" id="UP001266305"/>
    </source>
</evidence>
<name>A0ABQ9V2I6_SAGOE</name>
<dbReference type="InterPro" id="IPR016035">
    <property type="entry name" value="Acyl_Trfase/lysoPLipase"/>
</dbReference>
<proteinExistence type="predicted"/>
<accession>A0ABQ9V2I6</accession>
<dbReference type="Gene3D" id="3.40.1090.10">
    <property type="entry name" value="Cytosolic phospholipase A2 catalytic domain"/>
    <property type="match status" value="1"/>
</dbReference>
<comment type="caution">
    <text evidence="1">The sequence shown here is derived from an EMBL/GenBank/DDBJ whole genome shotgun (WGS) entry which is preliminary data.</text>
</comment>